<dbReference type="Pfam" id="PF20282">
    <property type="entry name" value="CTD6"/>
    <property type="match status" value="1"/>
</dbReference>
<dbReference type="RefSeq" id="WP_187400045.1">
    <property type="nucleotide sequence ID" value="NZ_CP063213.1"/>
</dbReference>
<dbReference type="AlphaFoldDB" id="A0A7M1QV13"/>
<proteinExistence type="predicted"/>
<evidence type="ECO:0000313" key="2">
    <source>
        <dbReference type="EMBL" id="QOR45982.1"/>
    </source>
</evidence>
<protein>
    <recommendedName>
        <fullName evidence="1">ABC-three component systems C-terminal domain-containing protein</fullName>
    </recommendedName>
</protein>
<reference evidence="2 3" key="1">
    <citation type="submission" date="2020-10" db="EMBL/GenBank/DDBJ databases">
        <title>Trueperella pecoris sp. nov. isolated from bovine and porcine specimens.</title>
        <authorList>
            <person name="Schoenecker L."/>
            <person name="Schnydrig P."/>
            <person name="Brodard I."/>
            <person name="Thomann A."/>
            <person name="Hemphill A."/>
            <person name="Rodriguez-Campos S."/>
            <person name="Perreten V."/>
            <person name="Jores J."/>
            <person name="Kittl S."/>
        </authorList>
    </citation>
    <scope>NUCLEOTIDE SEQUENCE [LARGE SCALE GENOMIC DNA]</scope>
    <source>
        <strain evidence="2 3">15A0121</strain>
    </source>
</reference>
<evidence type="ECO:0000259" key="1">
    <source>
        <dbReference type="Pfam" id="PF20282"/>
    </source>
</evidence>
<dbReference type="InterPro" id="IPR046914">
    <property type="entry name" value="ABC-3C_CTD6"/>
</dbReference>
<dbReference type="EMBL" id="CP063213">
    <property type="protein sequence ID" value="QOR45982.1"/>
    <property type="molecule type" value="Genomic_DNA"/>
</dbReference>
<dbReference type="Proteomes" id="UP000595053">
    <property type="component" value="Chromosome"/>
</dbReference>
<accession>A0A7M1QV13</accession>
<organism evidence="2 3">
    <name type="scientific">Trueperella pecoris</name>
    <dbReference type="NCBI Taxonomy" id="2733571"/>
    <lineage>
        <taxon>Bacteria</taxon>
        <taxon>Bacillati</taxon>
        <taxon>Actinomycetota</taxon>
        <taxon>Actinomycetes</taxon>
        <taxon>Actinomycetales</taxon>
        <taxon>Actinomycetaceae</taxon>
        <taxon>Trueperella</taxon>
    </lineage>
</organism>
<sequence length="343" mass="38843">MAEKPKDTYALGPYLQLLYRHLPGMAKTKQGFVKDFFDIILDTYQLEEFESANEAQRPIGATAIQAGVWKGVNETDLNKIFNGKRRLPAWKARSFAAHIDQSALEDLLSQLSIDALEDFQRALAEFGITIAALEELSAALTRWLQAILDANSQGKDILADNIPVAPIIELFEGIELSKGRIEGQKLKLGRSQVRWPDAPKPPEAPDADIEGRYIRQLCLAFGSFDQANYAQDTDLPECHEREYQEQRGYFWDAQGLSRNLRDVLEDQGVFDQLKDDLYDGVIDTCRDDHPNGLKRMRATLTASTRTQLTASVITQFPTLIQNRHRKGMCHVLTNEGRMMWVDE</sequence>
<evidence type="ECO:0000313" key="3">
    <source>
        <dbReference type="Proteomes" id="UP000595053"/>
    </source>
</evidence>
<name>A0A7M1QV13_9ACTO</name>
<feature type="domain" description="ABC-three component systems C-terminal" evidence="1">
    <location>
        <begin position="210"/>
        <end position="340"/>
    </location>
</feature>
<gene>
    <name evidence="2" type="ORF">INS88_01780</name>
</gene>
<keyword evidence="3" id="KW-1185">Reference proteome</keyword>